<dbReference type="EMBL" id="JAMQBK010000153">
    <property type="protein sequence ID" value="MCM2375263.1"/>
    <property type="molecule type" value="Genomic_DNA"/>
</dbReference>
<evidence type="ECO:0000313" key="3">
    <source>
        <dbReference type="Proteomes" id="UP001202961"/>
    </source>
</evidence>
<keyword evidence="1" id="KW-0812">Transmembrane</keyword>
<evidence type="ECO:0000313" key="2">
    <source>
        <dbReference type="EMBL" id="MCM2375263.1"/>
    </source>
</evidence>
<dbReference type="RefSeq" id="WP_250933892.1">
    <property type="nucleotide sequence ID" value="NZ_JAMQBK010000153.1"/>
</dbReference>
<evidence type="ECO:0000256" key="1">
    <source>
        <dbReference type="SAM" id="Phobius"/>
    </source>
</evidence>
<proteinExistence type="predicted"/>
<name>A0ABT0UGQ1_9BACT</name>
<feature type="transmembrane region" description="Helical" evidence="1">
    <location>
        <begin position="96"/>
        <end position="119"/>
    </location>
</feature>
<gene>
    <name evidence="2" type="ORF">NB063_31965</name>
</gene>
<dbReference type="Proteomes" id="UP001202961">
    <property type="component" value="Unassembled WGS sequence"/>
</dbReference>
<accession>A0ABT0UGQ1</accession>
<keyword evidence="1" id="KW-0472">Membrane</keyword>
<organism evidence="2 3">
    <name type="scientific">Aporhodopirellula aestuarii</name>
    <dbReference type="NCBI Taxonomy" id="2950107"/>
    <lineage>
        <taxon>Bacteria</taxon>
        <taxon>Pseudomonadati</taxon>
        <taxon>Planctomycetota</taxon>
        <taxon>Planctomycetia</taxon>
        <taxon>Pirellulales</taxon>
        <taxon>Pirellulaceae</taxon>
        <taxon>Aporhodopirellula</taxon>
    </lineage>
</organism>
<keyword evidence="3" id="KW-1185">Reference proteome</keyword>
<protein>
    <submittedName>
        <fullName evidence="2">Uncharacterized protein</fullName>
    </submittedName>
</protein>
<keyword evidence="1" id="KW-1133">Transmembrane helix</keyword>
<feature type="transmembrane region" description="Helical" evidence="1">
    <location>
        <begin position="18"/>
        <end position="39"/>
    </location>
</feature>
<reference evidence="2 3" key="1">
    <citation type="journal article" date="2022" name="Syst. Appl. Microbiol.">
        <title>Rhodopirellula aestuarii sp. nov., a novel member of the genus Rhodopirellula isolated from brackish sediments collected in the Tagus River estuary, Portugal.</title>
        <authorList>
            <person name="Vitorino I.R."/>
            <person name="Klimek D."/>
            <person name="Calusinska M."/>
            <person name="Lobo-da-Cunha A."/>
            <person name="Vasconcelos V."/>
            <person name="Lage O.M."/>
        </authorList>
    </citation>
    <scope>NUCLEOTIDE SEQUENCE [LARGE SCALE GENOMIC DNA]</scope>
    <source>
        <strain evidence="2 3">ICT_H3.1</strain>
    </source>
</reference>
<sequence length="134" mass="13809">MNESQSLMGWAISALGPLYLVLLPLSAVVSFILVIVLLFRGRGAMAVASILLLVHAPLMIGIFAAVQGLVNVYAIIGMSGATPKPAELASGYSVALFAPVVAMLLMIPSYLAACIGTFLRAVCGGNDAVEPPHA</sequence>
<comment type="caution">
    <text evidence="2">The sequence shown here is derived from an EMBL/GenBank/DDBJ whole genome shotgun (WGS) entry which is preliminary data.</text>
</comment>
<feature type="transmembrane region" description="Helical" evidence="1">
    <location>
        <begin position="51"/>
        <end position="76"/>
    </location>
</feature>